<dbReference type="Proteomes" id="UP000003706">
    <property type="component" value="Unassembled WGS sequence"/>
</dbReference>
<protein>
    <submittedName>
        <fullName evidence="1">Uncharacterized protein</fullName>
    </submittedName>
</protein>
<name>H1KYH6_9EURY</name>
<dbReference type="STRING" id="647171.MetfoDRAFT_0849"/>
<dbReference type="PATRIC" id="fig|647171.4.peg.840"/>
<organism evidence="1 2">
    <name type="scientific">Methanotorris formicicus Mc-S-70</name>
    <dbReference type="NCBI Taxonomy" id="647171"/>
    <lineage>
        <taxon>Archaea</taxon>
        <taxon>Methanobacteriati</taxon>
        <taxon>Methanobacteriota</taxon>
        <taxon>Methanomada group</taxon>
        <taxon>Methanococci</taxon>
        <taxon>Methanococcales</taxon>
        <taxon>Methanocaldococcaceae</taxon>
        <taxon>Methanotorris</taxon>
    </lineage>
</organism>
<dbReference type="RefSeq" id="WP_007044288.1">
    <property type="nucleotide sequence ID" value="NZ_AGJL01000017.1"/>
</dbReference>
<sequence length="118" mass="14210">MTNVEKWVLNYPTKCYHCQKYADQIIEIYTNQAFVKCSNCGATRYYLIRKISVEEENILELEKNKKSKYDIWYLEKEATCYNCKKNGIQDILVTESKLIVRCRNCGFSRYYWFHMVSI</sequence>
<gene>
    <name evidence="1" type="ORF">MetfoDRAFT_0849</name>
</gene>
<proteinExistence type="predicted"/>
<evidence type="ECO:0000313" key="1">
    <source>
        <dbReference type="EMBL" id="EHP87091.1"/>
    </source>
</evidence>
<dbReference type="AlphaFoldDB" id="H1KYH6"/>
<reference evidence="1 2" key="1">
    <citation type="submission" date="2011-09" db="EMBL/GenBank/DDBJ databases">
        <title>The draft genome of Methanotorris formicicus Mc-S-70.</title>
        <authorList>
            <consortium name="US DOE Joint Genome Institute (JGI-PGF)"/>
            <person name="Lucas S."/>
            <person name="Han J."/>
            <person name="Lapidus A."/>
            <person name="Cheng J.-F."/>
            <person name="Goodwin L."/>
            <person name="Pitluck S."/>
            <person name="Peters L."/>
            <person name="Land M.L."/>
            <person name="Hauser L."/>
            <person name="Sieprawska-Lupa M."/>
            <person name="Takai K."/>
            <person name="Miyazaki J."/>
            <person name="Whitman W."/>
            <person name="Woyke T.J."/>
        </authorList>
    </citation>
    <scope>NUCLEOTIDE SEQUENCE [LARGE SCALE GENOMIC DNA]</scope>
    <source>
        <strain evidence="1 2">Mc-S-70</strain>
    </source>
</reference>
<keyword evidence="2" id="KW-1185">Reference proteome</keyword>
<comment type="caution">
    <text evidence="1">The sequence shown here is derived from an EMBL/GenBank/DDBJ whole genome shotgun (WGS) entry which is preliminary data.</text>
</comment>
<dbReference type="OrthoDB" id="116994at2157"/>
<evidence type="ECO:0000313" key="2">
    <source>
        <dbReference type="Proteomes" id="UP000003706"/>
    </source>
</evidence>
<accession>H1KYH6</accession>
<dbReference type="EMBL" id="AGJL01000017">
    <property type="protein sequence ID" value="EHP87091.1"/>
    <property type="molecule type" value="Genomic_DNA"/>
</dbReference>